<dbReference type="RefSeq" id="WP_377096679.1">
    <property type="nucleotide sequence ID" value="NZ_JBHTHU010000001.1"/>
</dbReference>
<dbReference type="InterPro" id="IPR004358">
    <property type="entry name" value="Sig_transdc_His_kin-like_C"/>
</dbReference>
<reference evidence="11" key="1">
    <citation type="journal article" date="2019" name="Int. J. Syst. Evol. Microbiol.">
        <title>The Global Catalogue of Microorganisms (GCM) 10K type strain sequencing project: providing services to taxonomists for standard genome sequencing and annotation.</title>
        <authorList>
            <consortium name="The Broad Institute Genomics Platform"/>
            <consortium name="The Broad Institute Genome Sequencing Center for Infectious Disease"/>
            <person name="Wu L."/>
            <person name="Ma J."/>
        </authorList>
    </citation>
    <scope>NUCLEOTIDE SEQUENCE [LARGE SCALE GENOMIC DNA]</scope>
    <source>
        <strain evidence="11">CCUG 63418</strain>
    </source>
</reference>
<dbReference type="Gene3D" id="2.130.10.10">
    <property type="entry name" value="YVTN repeat-like/Quinoprotein amine dehydrogenase"/>
    <property type="match status" value="3"/>
</dbReference>
<dbReference type="Proteomes" id="UP001596958">
    <property type="component" value="Unassembled WGS sequence"/>
</dbReference>
<dbReference type="EMBL" id="JBHTHU010000001">
    <property type="protein sequence ID" value="MFD0748822.1"/>
    <property type="molecule type" value="Genomic_DNA"/>
</dbReference>
<dbReference type="PROSITE" id="PS51257">
    <property type="entry name" value="PROKAR_LIPOPROTEIN"/>
    <property type="match status" value="1"/>
</dbReference>
<dbReference type="PANTHER" id="PTHR45339">
    <property type="entry name" value="HYBRID SIGNAL TRANSDUCTION HISTIDINE KINASE J"/>
    <property type="match status" value="1"/>
</dbReference>
<dbReference type="SMART" id="SM00448">
    <property type="entry name" value="REC"/>
    <property type="match status" value="2"/>
</dbReference>
<dbReference type="Pfam" id="PF07495">
    <property type="entry name" value="Y_Y_Y"/>
    <property type="match status" value="1"/>
</dbReference>
<dbReference type="PRINTS" id="PR00344">
    <property type="entry name" value="BCTRLSENSOR"/>
</dbReference>
<dbReference type="PROSITE" id="PS50109">
    <property type="entry name" value="HIS_KIN"/>
    <property type="match status" value="1"/>
</dbReference>
<dbReference type="SUPFAM" id="SSF52172">
    <property type="entry name" value="CheY-like"/>
    <property type="match status" value="2"/>
</dbReference>
<dbReference type="Pfam" id="PF00072">
    <property type="entry name" value="Response_reg"/>
    <property type="match status" value="2"/>
</dbReference>
<dbReference type="CDD" id="cd17546">
    <property type="entry name" value="REC_hyHK_CKI1_RcsC-like"/>
    <property type="match status" value="1"/>
</dbReference>
<feature type="domain" description="Histidine kinase" evidence="8">
    <location>
        <begin position="919"/>
        <end position="1140"/>
    </location>
</feature>
<dbReference type="InterPro" id="IPR036890">
    <property type="entry name" value="HATPase_C_sf"/>
</dbReference>
<name>A0ABW2YR04_9SPHI</name>
<dbReference type="InterPro" id="IPR015943">
    <property type="entry name" value="WD40/YVTN_repeat-like_dom_sf"/>
</dbReference>
<dbReference type="InterPro" id="IPR036097">
    <property type="entry name" value="HisK_dim/P_sf"/>
</dbReference>
<feature type="coiled-coil region" evidence="6">
    <location>
        <begin position="854"/>
        <end position="912"/>
    </location>
</feature>
<keyword evidence="11" id="KW-1185">Reference proteome</keyword>
<proteinExistence type="predicted"/>
<dbReference type="InterPro" id="IPR011006">
    <property type="entry name" value="CheY-like_superfamily"/>
</dbReference>
<dbReference type="InterPro" id="IPR011123">
    <property type="entry name" value="Y_Y_Y"/>
</dbReference>
<feature type="modified residue" description="4-aspartylphosphate" evidence="5">
    <location>
        <position position="1348"/>
    </location>
</feature>
<evidence type="ECO:0000256" key="5">
    <source>
        <dbReference type="PROSITE-ProRule" id="PRU00169"/>
    </source>
</evidence>
<evidence type="ECO:0000256" key="6">
    <source>
        <dbReference type="SAM" id="Coils"/>
    </source>
</evidence>
<evidence type="ECO:0000256" key="1">
    <source>
        <dbReference type="ARBA" id="ARBA00000085"/>
    </source>
</evidence>
<feature type="domain" description="Response regulatory" evidence="9">
    <location>
        <begin position="1299"/>
        <end position="1415"/>
    </location>
</feature>
<gene>
    <name evidence="10" type="ORF">ACFQZS_01630</name>
</gene>
<dbReference type="SMART" id="SM00388">
    <property type="entry name" value="HisKA"/>
    <property type="match status" value="1"/>
</dbReference>
<dbReference type="PANTHER" id="PTHR45339:SF1">
    <property type="entry name" value="HYBRID SIGNAL TRANSDUCTION HISTIDINE KINASE J"/>
    <property type="match status" value="1"/>
</dbReference>
<dbReference type="CDD" id="cd16922">
    <property type="entry name" value="HATPase_EvgS-ArcB-TorS-like"/>
    <property type="match status" value="1"/>
</dbReference>
<comment type="catalytic activity">
    <reaction evidence="1">
        <text>ATP + protein L-histidine = ADP + protein N-phospho-L-histidine.</text>
        <dbReference type="EC" id="2.7.13.3"/>
    </reaction>
</comment>
<dbReference type="Gene3D" id="1.10.287.130">
    <property type="match status" value="1"/>
</dbReference>
<comment type="caution">
    <text evidence="10">The sequence shown here is derived from an EMBL/GenBank/DDBJ whole genome shotgun (WGS) entry which is preliminary data.</text>
</comment>
<dbReference type="Gene3D" id="3.30.565.10">
    <property type="entry name" value="Histidine kinase-like ATPase, C-terminal domain"/>
    <property type="match status" value="1"/>
</dbReference>
<evidence type="ECO:0000313" key="11">
    <source>
        <dbReference type="Proteomes" id="UP001596958"/>
    </source>
</evidence>
<keyword evidence="4" id="KW-0902">Two-component regulatory system</keyword>
<dbReference type="Pfam" id="PF07494">
    <property type="entry name" value="Reg_prop"/>
    <property type="match status" value="9"/>
</dbReference>
<dbReference type="SMART" id="SM00387">
    <property type="entry name" value="HATPase_c"/>
    <property type="match status" value="1"/>
</dbReference>
<dbReference type="Pfam" id="PF02518">
    <property type="entry name" value="HATPase_c"/>
    <property type="match status" value="1"/>
</dbReference>
<keyword evidence="7" id="KW-1133">Transmembrane helix</keyword>
<dbReference type="Pfam" id="PF00512">
    <property type="entry name" value="HisKA"/>
    <property type="match status" value="1"/>
</dbReference>
<dbReference type="InterPro" id="IPR001789">
    <property type="entry name" value="Sig_transdc_resp-reg_receiver"/>
</dbReference>
<dbReference type="CDD" id="cd00082">
    <property type="entry name" value="HisKA"/>
    <property type="match status" value="1"/>
</dbReference>
<evidence type="ECO:0000259" key="9">
    <source>
        <dbReference type="PROSITE" id="PS50110"/>
    </source>
</evidence>
<evidence type="ECO:0000256" key="4">
    <source>
        <dbReference type="ARBA" id="ARBA00023012"/>
    </source>
</evidence>
<dbReference type="InterPro" id="IPR011110">
    <property type="entry name" value="Reg_prop"/>
</dbReference>
<feature type="transmembrane region" description="Helical" evidence="7">
    <location>
        <begin position="814"/>
        <end position="834"/>
    </location>
</feature>
<dbReference type="InterPro" id="IPR013783">
    <property type="entry name" value="Ig-like_fold"/>
</dbReference>
<protein>
    <recommendedName>
        <fullName evidence="2">histidine kinase</fullName>
        <ecNumber evidence="2">2.7.13.3</ecNumber>
    </recommendedName>
</protein>
<dbReference type="InterPro" id="IPR003594">
    <property type="entry name" value="HATPase_dom"/>
</dbReference>
<dbReference type="SUPFAM" id="SSF63829">
    <property type="entry name" value="Calcium-dependent phosphotriesterase"/>
    <property type="match status" value="3"/>
</dbReference>
<feature type="domain" description="Response regulatory" evidence="9">
    <location>
        <begin position="1158"/>
        <end position="1271"/>
    </location>
</feature>
<keyword evidence="7" id="KW-0812">Transmembrane</keyword>
<evidence type="ECO:0000256" key="2">
    <source>
        <dbReference type="ARBA" id="ARBA00012438"/>
    </source>
</evidence>
<evidence type="ECO:0000313" key="10">
    <source>
        <dbReference type="EMBL" id="MFD0748822.1"/>
    </source>
</evidence>
<dbReference type="InterPro" id="IPR003661">
    <property type="entry name" value="HisK_dim/P_dom"/>
</dbReference>
<dbReference type="Gene3D" id="3.40.50.2300">
    <property type="match status" value="2"/>
</dbReference>
<evidence type="ECO:0000259" key="8">
    <source>
        <dbReference type="PROSITE" id="PS50109"/>
    </source>
</evidence>
<dbReference type="PROSITE" id="PS50110">
    <property type="entry name" value="RESPONSE_REGULATORY"/>
    <property type="match status" value="2"/>
</dbReference>
<evidence type="ECO:0000256" key="7">
    <source>
        <dbReference type="SAM" id="Phobius"/>
    </source>
</evidence>
<sequence>MCKLLINRYSLWLIIILTACFSCQVLYAQQSLSGKQNVKFTHITTNDGLSQSTVSCILKDRYGFMWFGTEDGLNKYDGYRFIIYRHKLSDTNSIAGNTITALYEDKAGNLWIGAKEGLSRYNRLNDTFINYHADANNPNTLTNASINTICEGDNGNMWIGTYINLNLLNLKTNKITRYLADGKPGSLSNTRVTKILKDSLGRLWVGTNNGLNLFNPKTGKFKTYRHSDIDKNSIGSSYIKVMADAGQGKLIIGTNDAGLDIFNTGTGVFSHHLAKSSDTSGISHNNVHAIAETSAGNFWIGTEDGLDFYNMHNDKFTTFKNSPADNTSLSGSSVRAVFVDELGTLWASANAAGLSKYDKSLSLFKTYSYLYGDKRGLADKEVTSFANADNGNIWIGTDGGGVNLFDTKNNTFSYYQHQDKVKNGISANNVLAILKSKTGNRLWIGTYTGGLDLFDINKKTFTNFTKGDRADQLSDERIFALMEDSKNNLWIGTNGGGINILDPSLKKITRLKSELNNSNTISNDVIRCFYEDRNGNVWIGTYNAGLSVYHAATGTISRLNKSNSGLSNNIIYNITGDRNGNIWVATGGGLNKFLPDRNRFKVYTTANGLPNNNIYSLVYDGGRYLWLSTNMGISRFDLSTSTFKNFTLKNGLQDHEFKLNAGFKSASGEIYFGGINGFNRFDPTYIVENKNIPKVVITGFELFNKPVIAGQPNSPLKQSISDTRVITLTHRQSIFTFEFSALNYTVPEDNTYAYMLEGLEKDWNYVGNHHRATYTNLNAGTYIFRVKAANNDGVWNENGTAIEVIILPPFWLTWWFKILVGVFIVFVLYALYSYRIKTIKAQKLVLERQVTKRTQEVLKQAEDLKKLNNDLIEQTEELQTLNEELHEQRIQEEKAHADAEQARLDAEQANKAKSIFLATMSHEIRTPMNGVIGMAALLGETKLNEEQHEYAETIIHSGEALLNVINGILDFSKIESGKMELDPHEFELRVCIEEVFDLFAKKTTENNIDLIYQIDHRLPSLIIADGMRLRQVLINLVSNAIKFTHEGEVFLNVMLLGRTDNVLELAFEVTDTGIGIPPEKLPQLFEAFTQVDSSITRKYGGTGLGLAISKRLIHLMGGSITVDSKENKGTSFKFTIKCDALQHDRLEASALPDIQNKNILIVDDNATNLKVLKAQLEIWKLNATSTHSAAAALELLETGSTFDMVITDMQMPEMDGLAFTRVVKKMYPQLPVILLSSIGNESQKNYPNLFAATLTKPIKQHHLSMAIQNEFKHKQYLNNNEHKTTSLLSVDFAVENPASILVAEDNLINQKLIMRILEKLGFEATLANNGQEVLEQLDKRPFDIILMDIQMPEIDGLEATRIIRKTDKIDQPYIIAMTANAMPEDREDCFAAGMDNYVSKPVRLDLLINVLREGYKARHTR</sequence>
<dbReference type="InterPro" id="IPR005467">
    <property type="entry name" value="His_kinase_dom"/>
</dbReference>
<keyword evidence="7" id="KW-0472">Membrane</keyword>
<dbReference type="SUPFAM" id="SSF47384">
    <property type="entry name" value="Homodimeric domain of signal transducing histidine kinase"/>
    <property type="match status" value="1"/>
</dbReference>
<dbReference type="SUPFAM" id="SSF55874">
    <property type="entry name" value="ATPase domain of HSP90 chaperone/DNA topoisomerase II/histidine kinase"/>
    <property type="match status" value="1"/>
</dbReference>
<keyword evidence="6" id="KW-0175">Coiled coil</keyword>
<accession>A0ABW2YR04</accession>
<feature type="modified residue" description="4-aspartylphosphate" evidence="5">
    <location>
        <position position="1208"/>
    </location>
</feature>
<organism evidence="10 11">
    <name type="scientific">Mucilaginibacter calamicampi</name>
    <dbReference type="NCBI Taxonomy" id="1302352"/>
    <lineage>
        <taxon>Bacteria</taxon>
        <taxon>Pseudomonadati</taxon>
        <taxon>Bacteroidota</taxon>
        <taxon>Sphingobacteriia</taxon>
        <taxon>Sphingobacteriales</taxon>
        <taxon>Sphingobacteriaceae</taxon>
        <taxon>Mucilaginibacter</taxon>
    </lineage>
</organism>
<dbReference type="Gene3D" id="2.60.40.10">
    <property type="entry name" value="Immunoglobulins"/>
    <property type="match status" value="1"/>
</dbReference>
<dbReference type="EC" id="2.7.13.3" evidence="2"/>
<keyword evidence="3 5" id="KW-0597">Phosphoprotein</keyword>
<evidence type="ECO:0000256" key="3">
    <source>
        <dbReference type="ARBA" id="ARBA00022553"/>
    </source>
</evidence>